<gene>
    <name evidence="14" type="ORF">TART1_0096</name>
</gene>
<dbReference type="InterPro" id="IPR010972">
    <property type="entry name" value="Beta-PGM"/>
</dbReference>
<dbReference type="SUPFAM" id="SSF56784">
    <property type="entry name" value="HAD-like"/>
    <property type="match status" value="1"/>
</dbReference>
<feature type="binding site" evidence="11">
    <location>
        <position position="26"/>
    </location>
    <ligand>
        <name>substrate</name>
    </ligand>
</feature>
<feature type="binding site" evidence="11">
    <location>
        <begin position="10"/>
        <end position="12"/>
    </location>
    <ligand>
        <name>substrate</name>
    </ligand>
</feature>
<dbReference type="InterPro" id="IPR023198">
    <property type="entry name" value="PGP-like_dom2"/>
</dbReference>
<dbReference type="InterPro" id="IPR051600">
    <property type="entry name" value="Beta-PGM-like"/>
</dbReference>
<feature type="binding site" evidence="11">
    <location>
        <begin position="116"/>
        <end position="120"/>
    </location>
    <ligand>
        <name>substrate</name>
    </ligand>
</feature>
<feature type="binding site" evidence="11">
    <location>
        <position position="53"/>
    </location>
    <ligand>
        <name>substrate</name>
    </ligand>
</feature>
<evidence type="ECO:0000256" key="9">
    <source>
        <dbReference type="ARBA" id="ARBA00044991"/>
    </source>
</evidence>
<keyword evidence="3 12" id="KW-0479">Metal-binding</keyword>
<dbReference type="GO" id="GO:0000287">
    <property type="term" value="F:magnesium ion binding"/>
    <property type="evidence" value="ECO:0007669"/>
    <property type="project" value="InterPro"/>
</dbReference>
<dbReference type="InterPro" id="IPR006439">
    <property type="entry name" value="HAD-SF_hydro_IA"/>
</dbReference>
<evidence type="ECO:0000256" key="13">
    <source>
        <dbReference type="PIRSR" id="PIRSR610972-4"/>
    </source>
</evidence>
<evidence type="ECO:0000256" key="2">
    <source>
        <dbReference type="ARBA" id="ARBA00022553"/>
    </source>
</evidence>
<dbReference type="Gene3D" id="1.10.150.240">
    <property type="entry name" value="Putative phosphatase, domain 2"/>
    <property type="match status" value="1"/>
</dbReference>
<feature type="binding site" evidence="11">
    <location>
        <begin position="45"/>
        <end position="50"/>
    </location>
    <ligand>
        <name>substrate</name>
    </ligand>
</feature>
<evidence type="ECO:0000256" key="3">
    <source>
        <dbReference type="ARBA" id="ARBA00022723"/>
    </source>
</evidence>
<feature type="binding site" evidence="12">
    <location>
        <position position="171"/>
    </location>
    <ligand>
        <name>Mg(2+)</name>
        <dbReference type="ChEBI" id="CHEBI:18420"/>
    </ligand>
</feature>
<feature type="site" description="Important for catalytic activity and assists the phosphoryl transfer reaction to Asp8 by balancing charge and orienting the reacting groups" evidence="13">
    <location>
        <position position="147"/>
    </location>
</feature>
<feature type="site" description="Important for catalytic activity and assists the phosphoryl transfer reaction to Asp8 by balancing charge and orienting the reacting groups" evidence="13">
    <location>
        <position position="116"/>
    </location>
</feature>
<dbReference type="PRINTS" id="PR00413">
    <property type="entry name" value="HADHALOGNASE"/>
</dbReference>
<reference evidence="15" key="1">
    <citation type="submission" date="2018-05" db="EMBL/GenBank/DDBJ databases">
        <authorList>
            <person name="Strepis N."/>
        </authorList>
    </citation>
    <scope>NUCLEOTIDE SEQUENCE [LARGE SCALE GENOMIC DNA]</scope>
</reference>
<dbReference type="SFLD" id="SFLDG01129">
    <property type="entry name" value="C1.5:_HAD__Beta-PGM__Phosphata"/>
    <property type="match status" value="1"/>
</dbReference>
<evidence type="ECO:0000256" key="4">
    <source>
        <dbReference type="ARBA" id="ARBA00022842"/>
    </source>
</evidence>
<evidence type="ECO:0000313" key="14">
    <source>
        <dbReference type="EMBL" id="SYZ77328.1"/>
    </source>
</evidence>
<comment type="catalytic activity">
    <reaction evidence="7">
        <text>beta-D-glucose 1-phosphate = beta-D-glucose 6-phosphate</text>
        <dbReference type="Rhea" id="RHEA:20113"/>
        <dbReference type="ChEBI" id="CHEBI:57684"/>
        <dbReference type="ChEBI" id="CHEBI:58247"/>
        <dbReference type="EC" id="5.4.2.6"/>
    </reaction>
</comment>
<name>A0A383TBM1_9LACT</name>
<evidence type="ECO:0000256" key="1">
    <source>
        <dbReference type="ARBA" id="ARBA00006171"/>
    </source>
</evidence>
<proteinExistence type="inferred from homology"/>
<dbReference type="PANTHER" id="PTHR46193:SF18">
    <property type="entry name" value="HEXITOL PHOSPHATASE B"/>
    <property type="match status" value="1"/>
</dbReference>
<dbReference type="RefSeq" id="WP_119092219.1">
    <property type="nucleotide sequence ID" value="NZ_UNRR01000007.1"/>
</dbReference>
<dbReference type="GO" id="GO:0008801">
    <property type="term" value="F:beta-phosphoglucomutase activity"/>
    <property type="evidence" value="ECO:0007669"/>
    <property type="project" value="UniProtKB-EC"/>
</dbReference>
<dbReference type="NCBIfam" id="TIGR02009">
    <property type="entry name" value="PGMB-YQAB-SF"/>
    <property type="match status" value="1"/>
</dbReference>
<dbReference type="OrthoDB" id="9797743at2"/>
<keyword evidence="2" id="KW-0597">Phosphoprotein</keyword>
<evidence type="ECO:0000256" key="8">
    <source>
        <dbReference type="ARBA" id="ARBA00044968"/>
    </source>
</evidence>
<evidence type="ECO:0000256" key="12">
    <source>
        <dbReference type="PIRSR" id="PIRSR610972-3"/>
    </source>
</evidence>
<accession>A0A383TBM1</accession>
<evidence type="ECO:0000256" key="10">
    <source>
        <dbReference type="PIRSR" id="PIRSR610972-1"/>
    </source>
</evidence>
<dbReference type="CDD" id="cd02598">
    <property type="entry name" value="HAD_BPGM"/>
    <property type="match status" value="1"/>
</dbReference>
<dbReference type="EMBL" id="UNRR01000007">
    <property type="protein sequence ID" value="SYZ77328.1"/>
    <property type="molecule type" value="Genomic_DNA"/>
</dbReference>
<dbReference type="InterPro" id="IPR010976">
    <property type="entry name" value="B-phosphoglucomutase_hydrolase"/>
</dbReference>
<feature type="binding site" evidence="12">
    <location>
        <position position="12"/>
    </location>
    <ligand>
        <name>Mg(2+)</name>
        <dbReference type="ChEBI" id="CHEBI:18420"/>
    </ligand>
</feature>
<evidence type="ECO:0000313" key="15">
    <source>
        <dbReference type="Proteomes" id="UP000262072"/>
    </source>
</evidence>
<evidence type="ECO:0000256" key="11">
    <source>
        <dbReference type="PIRSR" id="PIRSR610972-2"/>
    </source>
</evidence>
<organism evidence="14 15">
    <name type="scientific">Trichococcus shcherbakoviae</name>
    <dbReference type="NCBI Taxonomy" id="2094020"/>
    <lineage>
        <taxon>Bacteria</taxon>
        <taxon>Bacillati</taxon>
        <taxon>Bacillota</taxon>
        <taxon>Bacilli</taxon>
        <taxon>Lactobacillales</taxon>
        <taxon>Carnobacteriaceae</taxon>
        <taxon>Trichococcus</taxon>
    </lineage>
</organism>
<keyword evidence="14" id="KW-0378">Hydrolase</keyword>
<dbReference type="NCBIfam" id="TIGR01509">
    <property type="entry name" value="HAD-SF-IA-v3"/>
    <property type="match status" value="1"/>
</dbReference>
<feature type="binding site" evidence="11">
    <location>
        <position position="78"/>
    </location>
    <ligand>
        <name>substrate</name>
    </ligand>
</feature>
<feature type="binding site" evidence="12">
    <location>
        <position position="172"/>
    </location>
    <ligand>
        <name>Mg(2+)</name>
        <dbReference type="ChEBI" id="CHEBI:18420"/>
    </ligand>
</feature>
<comment type="similarity">
    <text evidence="1">Belongs to the HAD-like hydrolase superfamily. CbbY/CbbZ/Gph/YieH family.</text>
</comment>
<dbReference type="Pfam" id="PF00702">
    <property type="entry name" value="Hydrolase"/>
    <property type="match status" value="1"/>
</dbReference>
<evidence type="ECO:0000256" key="7">
    <source>
        <dbReference type="ARBA" id="ARBA00044926"/>
    </source>
</evidence>
<feature type="binding site" evidence="11">
    <location>
        <position position="147"/>
    </location>
    <ligand>
        <name>substrate</name>
    </ligand>
</feature>
<evidence type="ECO:0000256" key="6">
    <source>
        <dbReference type="ARBA" id="ARBA00023277"/>
    </source>
</evidence>
<dbReference type="Proteomes" id="UP000262072">
    <property type="component" value="Unassembled WGS sequence"/>
</dbReference>
<sequence>MGEIKGLVFDLDGVITDTAERHYLAWKRIAHRLGIAIDREWNERLKGISRTESLELILAENPTLLLDSEEKAQLLKEKNAHYLELIAEITAADILPGIPELLEEAKNAGYRMAIASASKNAPLILERLGLSAMFDAVVDPESLKQNKPHPEIFEKAAQALGLETQECIGFEDSLAGIEGIKRAGMPAVAIAIPIFAEWLPDIEVAATKDLKLEEIVHKVTTMKERVEEW</sequence>
<dbReference type="SFLD" id="SFLDS00003">
    <property type="entry name" value="Haloacid_Dehalogenase"/>
    <property type="match status" value="1"/>
</dbReference>
<dbReference type="AlphaFoldDB" id="A0A383TBM1"/>
<evidence type="ECO:0000256" key="5">
    <source>
        <dbReference type="ARBA" id="ARBA00023235"/>
    </source>
</evidence>
<dbReference type="GO" id="GO:0005975">
    <property type="term" value="P:carbohydrate metabolic process"/>
    <property type="evidence" value="ECO:0007669"/>
    <property type="project" value="InterPro"/>
</dbReference>
<dbReference type="SFLD" id="SFLDG01135">
    <property type="entry name" value="C1.5.6:_HAD__Beta-PGM__Phospha"/>
    <property type="match status" value="1"/>
</dbReference>
<dbReference type="InterPro" id="IPR023214">
    <property type="entry name" value="HAD_sf"/>
</dbReference>
<comment type="cofactor">
    <cofactor evidence="12">
        <name>Mg(2+)</name>
        <dbReference type="ChEBI" id="CHEBI:18420"/>
    </cofactor>
    <text evidence="12">Binds 2 magnesium ions per subunit.</text>
</comment>
<feature type="binding site" evidence="12">
    <location>
        <position position="10"/>
    </location>
    <ligand>
        <name>Mg(2+)</name>
        <dbReference type="ChEBI" id="CHEBI:18420"/>
    </ligand>
</feature>
<keyword evidence="4 12" id="KW-0460">Magnesium</keyword>
<dbReference type="EC" id="5.4.2.6" evidence="8"/>
<dbReference type="Gene3D" id="3.40.50.1000">
    <property type="entry name" value="HAD superfamily/HAD-like"/>
    <property type="match status" value="1"/>
</dbReference>
<feature type="active site" description="Proton donor/acceptor" evidence="10">
    <location>
        <position position="12"/>
    </location>
</feature>
<dbReference type="InterPro" id="IPR036412">
    <property type="entry name" value="HAD-like_sf"/>
</dbReference>
<keyword evidence="6" id="KW-0119">Carbohydrate metabolism</keyword>
<dbReference type="GO" id="GO:0016787">
    <property type="term" value="F:hydrolase activity"/>
    <property type="evidence" value="ECO:0007669"/>
    <property type="project" value="UniProtKB-KW"/>
</dbReference>
<protein>
    <recommendedName>
        <fullName evidence="9">Beta-phosphoglucomutase</fullName>
        <ecNumber evidence="8">5.4.2.6</ecNumber>
    </recommendedName>
</protein>
<keyword evidence="5" id="KW-0413">Isomerase</keyword>
<dbReference type="NCBIfam" id="TIGR01990">
    <property type="entry name" value="bPGM"/>
    <property type="match status" value="1"/>
</dbReference>
<feature type="active site" description="Proton donor/acceptor" evidence="10">
    <location>
        <position position="10"/>
    </location>
</feature>
<dbReference type="PANTHER" id="PTHR46193">
    <property type="entry name" value="6-PHOSPHOGLUCONATE PHOSPHATASE"/>
    <property type="match status" value="1"/>
</dbReference>